<evidence type="ECO:0000313" key="7">
    <source>
        <dbReference type="EMBL" id="TPX47837.1"/>
    </source>
</evidence>
<dbReference type="EMBL" id="QEAM01000200">
    <property type="protein sequence ID" value="TPX44060.1"/>
    <property type="molecule type" value="Genomic_DNA"/>
</dbReference>
<comment type="similarity">
    <text evidence="1">Belongs to the WD repeat PWP2 family.</text>
</comment>
<comment type="caution">
    <text evidence="6">The sequence shown here is derived from an EMBL/GenBank/DDBJ whole genome shotgun (WGS) entry which is preliminary data.</text>
</comment>
<evidence type="ECO:0000259" key="5">
    <source>
        <dbReference type="Pfam" id="PF04003"/>
    </source>
</evidence>
<keyword evidence="2 4" id="KW-0853">WD repeat</keyword>
<dbReference type="InterPro" id="IPR011044">
    <property type="entry name" value="Quino_amine_DH_bsu"/>
</dbReference>
<dbReference type="GO" id="GO:0034388">
    <property type="term" value="C:Pwp2p-containing subcomplex of 90S preribosome"/>
    <property type="evidence" value="ECO:0007669"/>
    <property type="project" value="TreeGrafter"/>
</dbReference>
<name>A0A507CYS9_9FUNG</name>
<evidence type="ECO:0000256" key="2">
    <source>
        <dbReference type="ARBA" id="ARBA00022574"/>
    </source>
</evidence>
<proteinExistence type="inferred from homology"/>
<dbReference type="PROSITE" id="PS00678">
    <property type="entry name" value="WD_REPEATS_1"/>
    <property type="match status" value="2"/>
</dbReference>
<dbReference type="InterPro" id="IPR007148">
    <property type="entry name" value="SSU_processome_Utp12"/>
</dbReference>
<dbReference type="PANTHER" id="PTHR19858">
    <property type="entry name" value="WD40 REPEAT PROTEIN"/>
    <property type="match status" value="1"/>
</dbReference>
<dbReference type="InterPro" id="IPR020472">
    <property type="entry name" value="WD40_PAC1"/>
</dbReference>
<dbReference type="OrthoDB" id="3142434at2759"/>
<evidence type="ECO:0000256" key="3">
    <source>
        <dbReference type="ARBA" id="ARBA00022737"/>
    </source>
</evidence>
<dbReference type="SMART" id="SM00320">
    <property type="entry name" value="WD40"/>
    <property type="match status" value="11"/>
</dbReference>
<organism evidence="6 9">
    <name type="scientific">Synchytrium endobioticum</name>
    <dbReference type="NCBI Taxonomy" id="286115"/>
    <lineage>
        <taxon>Eukaryota</taxon>
        <taxon>Fungi</taxon>
        <taxon>Fungi incertae sedis</taxon>
        <taxon>Chytridiomycota</taxon>
        <taxon>Chytridiomycota incertae sedis</taxon>
        <taxon>Chytridiomycetes</taxon>
        <taxon>Synchytriales</taxon>
        <taxon>Synchytriaceae</taxon>
        <taxon>Synchytrium</taxon>
    </lineage>
</organism>
<dbReference type="InterPro" id="IPR001680">
    <property type="entry name" value="WD40_rpt"/>
</dbReference>
<dbReference type="PRINTS" id="PR00320">
    <property type="entry name" value="GPROTEINBRPT"/>
</dbReference>
<keyword evidence="3" id="KW-0677">Repeat</keyword>
<feature type="domain" description="Small-subunit processome Utp12" evidence="5">
    <location>
        <begin position="769"/>
        <end position="871"/>
    </location>
</feature>
<feature type="repeat" description="WD" evidence="4">
    <location>
        <begin position="362"/>
        <end position="394"/>
    </location>
</feature>
<dbReference type="Pfam" id="PF00400">
    <property type="entry name" value="WD40"/>
    <property type="match status" value="7"/>
</dbReference>
<dbReference type="InterPro" id="IPR015943">
    <property type="entry name" value="WD40/YVTN_repeat-like_dom_sf"/>
</dbReference>
<dbReference type="SUPFAM" id="SSF50978">
    <property type="entry name" value="WD40 repeat-like"/>
    <property type="match status" value="2"/>
</dbReference>
<evidence type="ECO:0000256" key="4">
    <source>
        <dbReference type="PROSITE-ProRule" id="PRU00221"/>
    </source>
</evidence>
<feature type="repeat" description="WD" evidence="4">
    <location>
        <begin position="490"/>
        <end position="523"/>
    </location>
</feature>
<evidence type="ECO:0000256" key="1">
    <source>
        <dbReference type="ARBA" id="ARBA00010226"/>
    </source>
</evidence>
<feature type="repeat" description="WD" evidence="4">
    <location>
        <begin position="532"/>
        <end position="573"/>
    </location>
</feature>
<dbReference type="SUPFAM" id="SSF50969">
    <property type="entry name" value="YVTN repeat-like/Quinoprotein amine dehydrogenase"/>
    <property type="match status" value="1"/>
</dbReference>
<evidence type="ECO:0000313" key="6">
    <source>
        <dbReference type="EMBL" id="TPX44060.1"/>
    </source>
</evidence>
<dbReference type="PROSITE" id="PS50082">
    <property type="entry name" value="WD_REPEATS_2"/>
    <property type="match status" value="5"/>
</dbReference>
<protein>
    <recommendedName>
        <fullName evidence="5">Small-subunit processome Utp12 domain-containing protein</fullName>
    </recommendedName>
</protein>
<dbReference type="GO" id="GO:0000462">
    <property type="term" value="P:maturation of SSU-rRNA from tricistronic rRNA transcript (SSU-rRNA, 5.8S rRNA, LSU-rRNA)"/>
    <property type="evidence" value="ECO:0007669"/>
    <property type="project" value="TreeGrafter"/>
</dbReference>
<dbReference type="STRING" id="286115.A0A507CYS9"/>
<dbReference type="Pfam" id="PF04003">
    <property type="entry name" value="Utp12"/>
    <property type="match status" value="1"/>
</dbReference>
<dbReference type="PROSITE" id="PS50294">
    <property type="entry name" value="WD_REPEATS_REGION"/>
    <property type="match status" value="5"/>
</dbReference>
<dbReference type="PANTHER" id="PTHR19858:SF0">
    <property type="entry name" value="PERIODIC TRYPTOPHAN PROTEIN 2 HOMOLOG"/>
    <property type="match status" value="1"/>
</dbReference>
<dbReference type="InterPro" id="IPR027145">
    <property type="entry name" value="PWP2"/>
</dbReference>
<dbReference type="CDD" id="cd00200">
    <property type="entry name" value="WD40"/>
    <property type="match status" value="2"/>
</dbReference>
<dbReference type="Proteomes" id="UP000320475">
    <property type="component" value="Unassembled WGS sequence"/>
</dbReference>
<gene>
    <name evidence="6" type="ORF">SeLEV6574_g04744</name>
    <name evidence="7" type="ORF">SeMB42_g03179</name>
</gene>
<dbReference type="InterPro" id="IPR019775">
    <property type="entry name" value="WD40_repeat_CS"/>
</dbReference>
<dbReference type="Gene3D" id="2.130.10.10">
    <property type="entry name" value="YVTN repeat-like/Quinoprotein amine dehydrogenase"/>
    <property type="match status" value="3"/>
</dbReference>
<dbReference type="AlphaFoldDB" id="A0A507CYS9"/>
<evidence type="ECO:0000313" key="9">
    <source>
        <dbReference type="Proteomes" id="UP000320475"/>
    </source>
</evidence>
<feature type="repeat" description="WD" evidence="4">
    <location>
        <begin position="404"/>
        <end position="445"/>
    </location>
</feature>
<dbReference type="GO" id="GO:0000028">
    <property type="term" value="P:ribosomal small subunit assembly"/>
    <property type="evidence" value="ECO:0007669"/>
    <property type="project" value="TreeGrafter"/>
</dbReference>
<keyword evidence="8" id="KW-1185">Reference proteome</keyword>
<dbReference type="VEuPathDB" id="FungiDB:SeMB42_g03179"/>
<sequence>MKLDFRIANLCGTVYKQGNLLFTPDGNSVISPVGNRVTVFDLVGNKSLTLPFENRKNISRIALSPNGALLLTVDEDGKAMLVNFPRKVVLHHFCFKEPVRDVSFSPDGKWIAVTIGKLLQIWRAPGFTREFAPFVLFRTLGGHYDAILSISWSADSKYVITTSKDMTVRIWTVVTDEISPDGDESSTNHLRHVVLSGHRHSVLKAWHVNESTIYSVSKDGSLFIWRRAQVDDDSGSRLENGNGEVPAKRLKPERPMLAQPVLLKTNNWRIAERHYFKQGGGINLVSAAYDSKSTLLVAGFSNGVFGLWEMPDFTNIHSLSISTKKINTVAINPSGEWLAFGSSKLGQLLVWEWQSESYILKQQGHRHDTSCVAYSPDGQYVATGGDDGKLKIWSTLSGFCHVTFTEHVSSITAVEFAKAGQVVYTASLDGTVRAFDLIRYRNFRTFTSPTPVQFSALAVDPSGEVVVAGSRDSYEAFMWSVQTGKLLDVLAGHTGPISGVSFSLTEGRVASCSWDRTVRIWDVFSRNVPSEAFEHQSEVLAIAYRPDGKQIAASTLDGRISLWDVADARLVAEIDGRRDIAGGRKATDRITASNSAAGKSFTSLCYSVDGSVVLAGGNSKYVCIYDCSTQILLKKFQISHNLSLDGIQEFLNSKNMTEAGPVDLINDDDDASDLEDRIDKSLPGVSKGDLSIRKAVRPEARTRSVRFAPTGRSWAGASTEGLLLYSLDEGITFDPFDLDTDITCDKVIECIANQEYLRALVTALRLGEHESVKMAYDAIPPSDIELLCRDLPPKYLERLLRFMVIYMEQSGRVEFHLAMITSLLGSHARYTRTRMAEFGGVLRGLSKGINRLYESTSKLCNENTYSLEFLLVKLEQSQSQPDHGAEDIDMT</sequence>
<dbReference type="EMBL" id="QEAN01000109">
    <property type="protein sequence ID" value="TPX47837.1"/>
    <property type="molecule type" value="Genomic_DNA"/>
</dbReference>
<dbReference type="InterPro" id="IPR036322">
    <property type="entry name" value="WD40_repeat_dom_sf"/>
</dbReference>
<dbReference type="Proteomes" id="UP000317494">
    <property type="component" value="Unassembled WGS sequence"/>
</dbReference>
<feature type="repeat" description="WD" evidence="4">
    <location>
        <begin position="140"/>
        <end position="181"/>
    </location>
</feature>
<dbReference type="GO" id="GO:0032040">
    <property type="term" value="C:small-subunit processome"/>
    <property type="evidence" value="ECO:0007669"/>
    <property type="project" value="TreeGrafter"/>
</dbReference>
<accession>A0A507CYS9</accession>
<evidence type="ECO:0000313" key="8">
    <source>
        <dbReference type="Proteomes" id="UP000317494"/>
    </source>
</evidence>
<reference evidence="8 9" key="1">
    <citation type="journal article" date="2019" name="Sci. Rep.">
        <title>Comparative genomics of chytrid fungi reveal insights into the obligate biotrophic and pathogenic lifestyle of Synchytrium endobioticum.</title>
        <authorList>
            <person name="van de Vossenberg B.T.L.H."/>
            <person name="Warris S."/>
            <person name="Nguyen H.D.T."/>
            <person name="van Gent-Pelzer M.P.E."/>
            <person name="Joly D.L."/>
            <person name="van de Geest H.C."/>
            <person name="Bonants P.J.M."/>
            <person name="Smith D.S."/>
            <person name="Levesque C.A."/>
            <person name="van der Lee T.A.J."/>
        </authorList>
    </citation>
    <scope>NUCLEOTIDE SEQUENCE [LARGE SCALE GENOMIC DNA]</scope>
    <source>
        <strain evidence="6 9">LEV6574</strain>
        <strain evidence="7 8">MB42</strain>
    </source>
</reference>